<keyword evidence="3 5" id="KW-0819">tRNA processing</keyword>
<dbReference type="Pfam" id="PF01509">
    <property type="entry name" value="TruB_N"/>
    <property type="match status" value="1"/>
</dbReference>
<name>A0A2M8LFT8_9BACT</name>
<protein>
    <recommendedName>
        <fullName evidence="5">tRNA pseudouridine synthase B</fullName>
        <ecNumber evidence="5">5.4.99.25</ecNumber>
    </recommendedName>
    <alternativeName>
        <fullName evidence="5">tRNA pseudouridine(55) synthase</fullName>
        <shortName evidence="5">Psi55 synthase</shortName>
    </alternativeName>
    <alternativeName>
        <fullName evidence="5">tRNA pseudouridylate synthase</fullName>
    </alternativeName>
    <alternativeName>
        <fullName evidence="5">tRNA-uridine isomerase</fullName>
    </alternativeName>
</protein>
<keyword evidence="4 5" id="KW-0413">Isomerase</keyword>
<evidence type="ECO:0000313" key="9">
    <source>
        <dbReference type="Proteomes" id="UP000231152"/>
    </source>
</evidence>
<reference evidence="8 9" key="1">
    <citation type="submission" date="2017-09" db="EMBL/GenBank/DDBJ databases">
        <title>Depth-based differentiation of microbial function through sediment-hosted aquifers and enrichment of novel symbionts in the deep terrestrial subsurface.</title>
        <authorList>
            <person name="Probst A.J."/>
            <person name="Ladd B."/>
            <person name="Jarett J.K."/>
            <person name="Geller-Mcgrath D.E."/>
            <person name="Sieber C.M."/>
            <person name="Emerson J.B."/>
            <person name="Anantharaman K."/>
            <person name="Thomas B.C."/>
            <person name="Malmstrom R."/>
            <person name="Stieglmeier M."/>
            <person name="Klingl A."/>
            <person name="Woyke T."/>
            <person name="Ryan C.M."/>
            <person name="Banfield J.F."/>
        </authorList>
    </citation>
    <scope>NUCLEOTIDE SEQUENCE [LARGE SCALE GENOMIC DNA]</scope>
    <source>
        <strain evidence="8">CG10_big_fil_rev_8_21_14_0_10_48_11</strain>
    </source>
</reference>
<dbReference type="GO" id="GO:0031119">
    <property type="term" value="P:tRNA pseudouridine synthesis"/>
    <property type="evidence" value="ECO:0007669"/>
    <property type="project" value="UniProtKB-UniRule"/>
</dbReference>
<dbReference type="EMBL" id="PFET01000001">
    <property type="protein sequence ID" value="PJE76324.1"/>
    <property type="molecule type" value="Genomic_DNA"/>
</dbReference>
<sequence length="244" mass="26324">MPTNGFLLVDKPKGPTSHDVVAAVRHTATSLAGRRVKVGHAGTLDPLASGLLILGLGQATKSLGMLVGLPKCYDCMIELGSTTVTDDAEAPLTPTLNAQQPTSEQLTMILGQFIGKQEQRPPNFSAKKQMGTPLYKLARAGKVVTPRLHSVTIFDLTVQRFDYPLLTMSIRCSSGTYIRSLARDIGAALKTGGFVRELRRTAIGLFSLIESVDFEEIDQTTLTTKLIAPEPFLARSADVQVTEE</sequence>
<comment type="function">
    <text evidence="5">Responsible for synthesis of pseudouridine from uracil-55 in the psi GC loop of transfer RNAs.</text>
</comment>
<comment type="caution">
    <text evidence="8">The sequence shown here is derived from an EMBL/GenBank/DDBJ whole genome shotgun (WGS) entry which is preliminary data.</text>
</comment>
<feature type="domain" description="Pseudouridine synthase II N-terminal" evidence="6">
    <location>
        <begin position="36"/>
        <end position="178"/>
    </location>
</feature>
<gene>
    <name evidence="5 8" type="primary">truB</name>
    <name evidence="8" type="ORF">COV04_00415</name>
</gene>
<dbReference type="InterPro" id="IPR014780">
    <property type="entry name" value="tRNA_psdUridine_synth_TruB"/>
</dbReference>
<dbReference type="SUPFAM" id="SSF55120">
    <property type="entry name" value="Pseudouridine synthase"/>
    <property type="match status" value="1"/>
</dbReference>
<dbReference type="GO" id="GO:1990481">
    <property type="term" value="P:mRNA pseudouridine synthesis"/>
    <property type="evidence" value="ECO:0007669"/>
    <property type="project" value="TreeGrafter"/>
</dbReference>
<dbReference type="AlphaFoldDB" id="A0A2M8LFT8"/>
<dbReference type="Gene3D" id="3.30.2350.10">
    <property type="entry name" value="Pseudouridine synthase"/>
    <property type="match status" value="1"/>
</dbReference>
<dbReference type="InterPro" id="IPR020103">
    <property type="entry name" value="PsdUridine_synth_cat_dom_sf"/>
</dbReference>
<evidence type="ECO:0000259" key="7">
    <source>
        <dbReference type="Pfam" id="PF16198"/>
    </source>
</evidence>
<feature type="domain" description="tRNA pseudouridylate synthase B C-terminal" evidence="7">
    <location>
        <begin position="179"/>
        <end position="221"/>
    </location>
</feature>
<evidence type="ECO:0000256" key="1">
    <source>
        <dbReference type="ARBA" id="ARBA00000385"/>
    </source>
</evidence>
<evidence type="ECO:0000256" key="4">
    <source>
        <dbReference type="ARBA" id="ARBA00023235"/>
    </source>
</evidence>
<evidence type="ECO:0000259" key="6">
    <source>
        <dbReference type="Pfam" id="PF01509"/>
    </source>
</evidence>
<dbReference type="PANTHER" id="PTHR13767:SF2">
    <property type="entry name" value="PSEUDOURIDYLATE SYNTHASE TRUB1"/>
    <property type="match status" value="1"/>
</dbReference>
<dbReference type="EC" id="5.4.99.25" evidence="5"/>
<accession>A0A2M8LFT8</accession>
<dbReference type="InterPro" id="IPR032819">
    <property type="entry name" value="TruB_C"/>
</dbReference>
<organism evidence="8 9">
    <name type="scientific">Candidatus Uhrbacteria bacterium CG10_big_fil_rev_8_21_14_0_10_48_11</name>
    <dbReference type="NCBI Taxonomy" id="1975037"/>
    <lineage>
        <taxon>Bacteria</taxon>
        <taxon>Candidatus Uhriibacteriota</taxon>
    </lineage>
</organism>
<evidence type="ECO:0000256" key="2">
    <source>
        <dbReference type="ARBA" id="ARBA00005642"/>
    </source>
</evidence>
<dbReference type="GO" id="GO:0003723">
    <property type="term" value="F:RNA binding"/>
    <property type="evidence" value="ECO:0007669"/>
    <property type="project" value="InterPro"/>
</dbReference>
<dbReference type="CDD" id="cd02573">
    <property type="entry name" value="PseudoU_synth_EcTruB"/>
    <property type="match status" value="1"/>
</dbReference>
<evidence type="ECO:0000313" key="8">
    <source>
        <dbReference type="EMBL" id="PJE76324.1"/>
    </source>
</evidence>
<feature type="active site" description="Nucleophile" evidence="5">
    <location>
        <position position="45"/>
    </location>
</feature>
<dbReference type="Proteomes" id="UP000231152">
    <property type="component" value="Unassembled WGS sequence"/>
</dbReference>
<evidence type="ECO:0000256" key="3">
    <source>
        <dbReference type="ARBA" id="ARBA00022694"/>
    </source>
</evidence>
<comment type="similarity">
    <text evidence="2 5">Belongs to the pseudouridine synthase TruB family. Type 1 subfamily.</text>
</comment>
<dbReference type="InterPro" id="IPR002501">
    <property type="entry name" value="PsdUridine_synth_N"/>
</dbReference>
<comment type="catalytic activity">
    <reaction evidence="1 5">
        <text>uridine(55) in tRNA = pseudouridine(55) in tRNA</text>
        <dbReference type="Rhea" id="RHEA:42532"/>
        <dbReference type="Rhea" id="RHEA-COMP:10101"/>
        <dbReference type="Rhea" id="RHEA-COMP:10102"/>
        <dbReference type="ChEBI" id="CHEBI:65314"/>
        <dbReference type="ChEBI" id="CHEBI:65315"/>
        <dbReference type="EC" id="5.4.99.25"/>
    </reaction>
</comment>
<proteinExistence type="inferred from homology"/>
<dbReference type="GO" id="GO:0160148">
    <property type="term" value="F:tRNA pseudouridine(55) synthase activity"/>
    <property type="evidence" value="ECO:0007669"/>
    <property type="project" value="UniProtKB-EC"/>
</dbReference>
<dbReference type="HAMAP" id="MF_01080">
    <property type="entry name" value="TruB_bact"/>
    <property type="match status" value="1"/>
</dbReference>
<evidence type="ECO:0000256" key="5">
    <source>
        <dbReference type="HAMAP-Rule" id="MF_01080"/>
    </source>
</evidence>
<dbReference type="Pfam" id="PF16198">
    <property type="entry name" value="TruB_C_2"/>
    <property type="match status" value="1"/>
</dbReference>
<dbReference type="NCBIfam" id="TIGR00431">
    <property type="entry name" value="TruB"/>
    <property type="match status" value="1"/>
</dbReference>
<dbReference type="PANTHER" id="PTHR13767">
    <property type="entry name" value="TRNA-PSEUDOURIDINE SYNTHASE"/>
    <property type="match status" value="1"/>
</dbReference>